<protein>
    <recommendedName>
        <fullName evidence="5">CENP-V/GFA domain-containing protein</fullName>
    </recommendedName>
</protein>
<evidence type="ECO:0000313" key="7">
    <source>
        <dbReference type="Proteomes" id="UP001209755"/>
    </source>
</evidence>
<dbReference type="InterPro" id="IPR011057">
    <property type="entry name" value="Mss4-like_sf"/>
</dbReference>
<dbReference type="RefSeq" id="WP_264603419.1">
    <property type="nucleotide sequence ID" value="NZ_JAOQNS010000015.1"/>
</dbReference>
<comment type="similarity">
    <text evidence="1">Belongs to the Gfa family.</text>
</comment>
<dbReference type="PANTHER" id="PTHR33337:SF3">
    <property type="entry name" value="CENP-V_GFA DOMAIN-CONTAINING PROTEIN"/>
    <property type="match status" value="1"/>
</dbReference>
<organism evidence="6 7">
    <name type="scientific">Rhodobium gokarnense</name>
    <dbReference type="NCBI Taxonomy" id="364296"/>
    <lineage>
        <taxon>Bacteria</taxon>
        <taxon>Pseudomonadati</taxon>
        <taxon>Pseudomonadota</taxon>
        <taxon>Alphaproteobacteria</taxon>
        <taxon>Hyphomicrobiales</taxon>
        <taxon>Rhodobiaceae</taxon>
        <taxon>Rhodobium</taxon>
    </lineage>
</organism>
<dbReference type="Pfam" id="PF04828">
    <property type="entry name" value="GFA"/>
    <property type="match status" value="1"/>
</dbReference>
<evidence type="ECO:0000256" key="1">
    <source>
        <dbReference type="ARBA" id="ARBA00005495"/>
    </source>
</evidence>
<dbReference type="EMBL" id="JAOQNS010000015">
    <property type="protein sequence ID" value="MCW2309842.1"/>
    <property type="molecule type" value="Genomic_DNA"/>
</dbReference>
<evidence type="ECO:0000259" key="5">
    <source>
        <dbReference type="PROSITE" id="PS51891"/>
    </source>
</evidence>
<gene>
    <name evidence="6" type="ORF">M2319_004204</name>
</gene>
<keyword evidence="4" id="KW-0456">Lyase</keyword>
<accession>A0ABT3HHH9</accession>
<dbReference type="SUPFAM" id="SSF51316">
    <property type="entry name" value="Mss4-like"/>
    <property type="match status" value="1"/>
</dbReference>
<feature type="domain" description="CENP-V/GFA" evidence="5">
    <location>
        <begin position="9"/>
        <end position="120"/>
    </location>
</feature>
<sequence length="141" mass="14993">MADADHDKMTGGCQCGHVRYELTAPPRDLYVCHCGECRAQSASAFGISVIVDGGDVRLLSGTPSVWTRKATIGGTLDCHFCPHCGTRLFHGTLAPGEAVSVKGGTLDVPPDLSGAKHIWTSRKLEGVVIPDHVETWPEEPA</sequence>
<reference evidence="7" key="1">
    <citation type="submission" date="2023-07" db="EMBL/GenBank/DDBJ databases">
        <title>Genome sequencing of Purple Non-Sulfur Bacteria from various extreme environments.</title>
        <authorList>
            <person name="Mayer M."/>
        </authorList>
    </citation>
    <scope>NUCLEOTIDE SEQUENCE [LARGE SCALE GENOMIC DNA]</scope>
    <source>
        <strain evidence="7">DSM 17935</strain>
    </source>
</reference>
<name>A0ABT3HHH9_9HYPH</name>
<proteinExistence type="inferred from homology"/>
<dbReference type="PROSITE" id="PS51891">
    <property type="entry name" value="CENP_V_GFA"/>
    <property type="match status" value="1"/>
</dbReference>
<evidence type="ECO:0000313" key="6">
    <source>
        <dbReference type="EMBL" id="MCW2309842.1"/>
    </source>
</evidence>
<keyword evidence="2" id="KW-0479">Metal-binding</keyword>
<dbReference type="PANTHER" id="PTHR33337">
    <property type="entry name" value="GFA DOMAIN-CONTAINING PROTEIN"/>
    <property type="match status" value="1"/>
</dbReference>
<evidence type="ECO:0000256" key="4">
    <source>
        <dbReference type="ARBA" id="ARBA00023239"/>
    </source>
</evidence>
<dbReference type="Gene3D" id="3.90.1590.10">
    <property type="entry name" value="glutathione-dependent formaldehyde- activating enzyme (gfa)"/>
    <property type="match status" value="1"/>
</dbReference>
<comment type="caution">
    <text evidence="6">The sequence shown here is derived from an EMBL/GenBank/DDBJ whole genome shotgun (WGS) entry which is preliminary data.</text>
</comment>
<evidence type="ECO:0000256" key="2">
    <source>
        <dbReference type="ARBA" id="ARBA00022723"/>
    </source>
</evidence>
<keyword evidence="3" id="KW-0862">Zinc</keyword>
<dbReference type="Proteomes" id="UP001209755">
    <property type="component" value="Unassembled WGS sequence"/>
</dbReference>
<dbReference type="InterPro" id="IPR006913">
    <property type="entry name" value="CENP-V/GFA"/>
</dbReference>
<evidence type="ECO:0000256" key="3">
    <source>
        <dbReference type="ARBA" id="ARBA00022833"/>
    </source>
</evidence>
<keyword evidence="7" id="KW-1185">Reference proteome</keyword>